<gene>
    <name evidence="1" type="ORF">FN976_11255</name>
</gene>
<keyword evidence="2" id="KW-1185">Reference proteome</keyword>
<reference evidence="1 2" key="1">
    <citation type="submission" date="2019-07" db="EMBL/GenBank/DDBJ databases">
        <title>Caenimonas sedimenti sp. nov., isolated from activated sludge.</title>
        <authorList>
            <person name="Xu J."/>
        </authorList>
    </citation>
    <scope>NUCLEOTIDE SEQUENCE [LARGE SCALE GENOMIC DNA]</scope>
    <source>
        <strain evidence="1 2">HX-9-20</strain>
    </source>
</reference>
<sequence>MLAGVAEHGAPHQLHLSLFSPHEIRAYEQEERHKALRKEQRQPKPPRRFWLRSDSATRGLFDALDPAVLDHPLGGPEAGNDLNCDVDPLREEEADTDANHSAEEATVEWSDAAIDQLHEAKLHYSLRALQARGNGAEKREILEWIFAPQAMVVVVTDDEDGRQHEVLLPQPLTPFSFERCCRICGLSPERLMDGLMPILREVGLGNVFSEIANGRNNQNADDA</sequence>
<accession>A0A562ZTL7</accession>
<name>A0A562ZTL7_9BURK</name>
<dbReference type="Proteomes" id="UP000318199">
    <property type="component" value="Unassembled WGS sequence"/>
</dbReference>
<dbReference type="EMBL" id="VOBQ01000008">
    <property type="protein sequence ID" value="TWO71484.1"/>
    <property type="molecule type" value="Genomic_DNA"/>
</dbReference>
<dbReference type="AlphaFoldDB" id="A0A562ZTL7"/>
<evidence type="ECO:0000313" key="2">
    <source>
        <dbReference type="Proteomes" id="UP000318199"/>
    </source>
</evidence>
<evidence type="ECO:0000313" key="1">
    <source>
        <dbReference type="EMBL" id="TWO71484.1"/>
    </source>
</evidence>
<dbReference type="RefSeq" id="WP_145893096.1">
    <property type="nucleotide sequence ID" value="NZ_VOBQ01000008.1"/>
</dbReference>
<proteinExistence type="predicted"/>
<comment type="caution">
    <text evidence="1">The sequence shown here is derived from an EMBL/GenBank/DDBJ whole genome shotgun (WGS) entry which is preliminary data.</text>
</comment>
<organism evidence="1 2">
    <name type="scientific">Caenimonas sedimenti</name>
    <dbReference type="NCBI Taxonomy" id="2596921"/>
    <lineage>
        <taxon>Bacteria</taxon>
        <taxon>Pseudomonadati</taxon>
        <taxon>Pseudomonadota</taxon>
        <taxon>Betaproteobacteria</taxon>
        <taxon>Burkholderiales</taxon>
        <taxon>Comamonadaceae</taxon>
        <taxon>Caenimonas</taxon>
    </lineage>
</organism>
<protein>
    <submittedName>
        <fullName evidence="1">Uncharacterized protein</fullName>
    </submittedName>
</protein>
<dbReference type="OrthoDB" id="9134244at2"/>